<evidence type="ECO:0000313" key="2">
    <source>
        <dbReference type="EMBL" id="KIK71901.1"/>
    </source>
</evidence>
<reference evidence="3" key="2">
    <citation type="submission" date="2015-01" db="EMBL/GenBank/DDBJ databases">
        <title>Evolutionary Origins and Diversification of the Mycorrhizal Mutualists.</title>
        <authorList>
            <consortium name="DOE Joint Genome Institute"/>
            <consortium name="Mycorrhizal Genomics Consortium"/>
            <person name="Kohler A."/>
            <person name="Kuo A."/>
            <person name="Nagy L.G."/>
            <person name="Floudas D."/>
            <person name="Copeland A."/>
            <person name="Barry K.W."/>
            <person name="Cichocki N."/>
            <person name="Veneault-Fourrey C."/>
            <person name="LaButti K."/>
            <person name="Lindquist E.A."/>
            <person name="Lipzen A."/>
            <person name="Lundell T."/>
            <person name="Morin E."/>
            <person name="Murat C."/>
            <person name="Riley R."/>
            <person name="Ohm R."/>
            <person name="Sun H."/>
            <person name="Tunlid A."/>
            <person name="Henrissat B."/>
            <person name="Grigoriev I.V."/>
            <person name="Hibbett D.S."/>
            <person name="Martin F."/>
        </authorList>
    </citation>
    <scope>NUCLEOTIDE SEQUENCE [LARGE SCALE GENOMIC DNA]</scope>
    <source>
        <strain evidence="3">Ve08.2h10</strain>
    </source>
</reference>
<organism evidence="2 3">
    <name type="scientific">Paxillus rubicundulus Ve08.2h10</name>
    <dbReference type="NCBI Taxonomy" id="930991"/>
    <lineage>
        <taxon>Eukaryota</taxon>
        <taxon>Fungi</taxon>
        <taxon>Dikarya</taxon>
        <taxon>Basidiomycota</taxon>
        <taxon>Agaricomycotina</taxon>
        <taxon>Agaricomycetes</taxon>
        <taxon>Agaricomycetidae</taxon>
        <taxon>Boletales</taxon>
        <taxon>Paxilineae</taxon>
        <taxon>Paxillaceae</taxon>
        <taxon>Paxillus</taxon>
    </lineage>
</organism>
<evidence type="ECO:0000256" key="1">
    <source>
        <dbReference type="SAM" id="MobiDB-lite"/>
    </source>
</evidence>
<evidence type="ECO:0000313" key="3">
    <source>
        <dbReference type="Proteomes" id="UP000054538"/>
    </source>
</evidence>
<dbReference type="EMBL" id="KN831493">
    <property type="protein sequence ID" value="KIK71901.1"/>
    <property type="molecule type" value="Genomic_DNA"/>
</dbReference>
<dbReference type="InParanoid" id="A0A0D0CMT7"/>
<dbReference type="HOGENOM" id="CLU_2942474_0_0_1"/>
<keyword evidence="3" id="KW-1185">Reference proteome</keyword>
<accession>A0A0D0CMT7</accession>
<protein>
    <submittedName>
        <fullName evidence="2">Uncharacterized protein</fullName>
    </submittedName>
</protein>
<proteinExistence type="predicted"/>
<dbReference type="AlphaFoldDB" id="A0A0D0CMT7"/>
<sequence length="62" mass="6591">MPMLQDPIISRYNKATSGYSGAIHPGAVYSDGSHPRSIHPKASYPSEHLIPTGLPSLCQSNG</sequence>
<name>A0A0D0CMT7_9AGAM</name>
<gene>
    <name evidence="2" type="ORF">PAXRUDRAFT_22663</name>
</gene>
<feature type="region of interest" description="Disordered" evidence="1">
    <location>
        <begin position="30"/>
        <end position="62"/>
    </location>
</feature>
<dbReference type="Proteomes" id="UP000054538">
    <property type="component" value="Unassembled WGS sequence"/>
</dbReference>
<reference evidence="2 3" key="1">
    <citation type="submission" date="2014-04" db="EMBL/GenBank/DDBJ databases">
        <authorList>
            <consortium name="DOE Joint Genome Institute"/>
            <person name="Kuo A."/>
            <person name="Kohler A."/>
            <person name="Jargeat P."/>
            <person name="Nagy L.G."/>
            <person name="Floudas D."/>
            <person name="Copeland A."/>
            <person name="Barry K.W."/>
            <person name="Cichocki N."/>
            <person name="Veneault-Fourrey C."/>
            <person name="LaButti K."/>
            <person name="Lindquist E.A."/>
            <person name="Lipzen A."/>
            <person name="Lundell T."/>
            <person name="Morin E."/>
            <person name="Murat C."/>
            <person name="Sun H."/>
            <person name="Tunlid A."/>
            <person name="Henrissat B."/>
            <person name="Grigoriev I.V."/>
            <person name="Hibbett D.S."/>
            <person name="Martin F."/>
            <person name="Nordberg H.P."/>
            <person name="Cantor M.N."/>
            <person name="Hua S.X."/>
        </authorList>
    </citation>
    <scope>NUCLEOTIDE SEQUENCE [LARGE SCALE GENOMIC DNA]</scope>
    <source>
        <strain evidence="2 3">Ve08.2h10</strain>
    </source>
</reference>